<feature type="compositionally biased region" description="Basic and acidic residues" evidence="7">
    <location>
        <begin position="1"/>
        <end position="13"/>
    </location>
</feature>
<dbReference type="Gene3D" id="6.10.250.230">
    <property type="match status" value="1"/>
</dbReference>
<dbReference type="PANTHER" id="PTHR12187">
    <property type="entry name" value="AGAP000124-PA"/>
    <property type="match status" value="1"/>
</dbReference>
<dbReference type="RefSeq" id="XP_023492273.1">
    <property type="nucleotide sequence ID" value="XM_023636505.2"/>
</dbReference>
<dbReference type="CTD" id="8821"/>
<dbReference type="GO" id="GO:0016316">
    <property type="term" value="F:phosphatidylinositol-3,4-bisphosphate 4-phosphatase activity"/>
    <property type="evidence" value="ECO:0007669"/>
    <property type="project" value="UniProtKB-EC"/>
</dbReference>
<dbReference type="InterPro" id="IPR039034">
    <property type="entry name" value="INPP4"/>
</dbReference>
<dbReference type="AlphaFoldDB" id="A0A9L0SN69"/>
<evidence type="ECO:0000256" key="4">
    <source>
        <dbReference type="ARBA" id="ARBA00022801"/>
    </source>
</evidence>
<dbReference type="EC" id="3.1.3.66" evidence="3"/>
<organism evidence="8 9">
    <name type="scientific">Equus caballus</name>
    <name type="common">Horse</name>
    <dbReference type="NCBI Taxonomy" id="9796"/>
    <lineage>
        <taxon>Eukaryota</taxon>
        <taxon>Metazoa</taxon>
        <taxon>Chordata</taxon>
        <taxon>Craniata</taxon>
        <taxon>Vertebrata</taxon>
        <taxon>Euteleostomi</taxon>
        <taxon>Mammalia</taxon>
        <taxon>Eutheria</taxon>
        <taxon>Laurasiatheria</taxon>
        <taxon>Perissodactyla</taxon>
        <taxon>Equidae</taxon>
        <taxon>Equus</taxon>
    </lineage>
</organism>
<evidence type="ECO:0000256" key="1">
    <source>
        <dbReference type="ARBA" id="ARBA00004847"/>
    </source>
</evidence>
<evidence type="ECO:0000256" key="5">
    <source>
        <dbReference type="ARBA" id="ARBA00023098"/>
    </source>
</evidence>
<evidence type="ECO:0000313" key="9">
    <source>
        <dbReference type="Proteomes" id="UP000002281"/>
    </source>
</evidence>
<name>A0A9L0SN69_HORSE</name>
<dbReference type="RefSeq" id="XP_070114493.1">
    <property type="nucleotide sequence ID" value="XM_070258392.1"/>
</dbReference>
<accession>A0A9L0SN69</accession>
<evidence type="ECO:0000256" key="6">
    <source>
        <dbReference type="ARBA" id="ARBA00036183"/>
    </source>
</evidence>
<dbReference type="InterPro" id="IPR035892">
    <property type="entry name" value="C2_domain_sf"/>
</dbReference>
<comment type="catalytic activity">
    <reaction evidence="6">
        <text>1D-myo-inositol 3,4-bisphosphate + H2O = 1D-myo-inositol 3-phosphate + phosphate</text>
        <dbReference type="Rhea" id="RHEA:43388"/>
        <dbReference type="ChEBI" id="CHEBI:15377"/>
        <dbReference type="ChEBI" id="CHEBI:43474"/>
        <dbReference type="ChEBI" id="CHEBI:58401"/>
        <dbReference type="ChEBI" id="CHEBI:83241"/>
    </reaction>
</comment>
<comment type="pathway">
    <text evidence="1">Signal transduction; phosphatidylinositol signaling pathway.</text>
</comment>
<dbReference type="Gene3D" id="2.60.40.150">
    <property type="entry name" value="C2 domain"/>
    <property type="match status" value="1"/>
</dbReference>
<reference evidence="8" key="2">
    <citation type="submission" date="2025-08" db="UniProtKB">
        <authorList>
            <consortium name="Ensembl"/>
        </authorList>
    </citation>
    <scope>IDENTIFICATION</scope>
    <source>
        <strain evidence="8">Thoroughbred</strain>
    </source>
</reference>
<evidence type="ECO:0000313" key="8">
    <source>
        <dbReference type="Ensembl" id="ENSECAP00000075662.1"/>
    </source>
</evidence>
<dbReference type="PANTHER" id="PTHR12187:SF3">
    <property type="entry name" value="INOSITOL POLYPHOSPHATE 4-PHOSPHATASE TYPE II"/>
    <property type="match status" value="1"/>
</dbReference>
<comment type="similarity">
    <text evidence="2">Belongs to the inositol 3,4-bisphosphate 4-phosphatase family.</text>
</comment>
<protein>
    <recommendedName>
        <fullName evidence="3">phosphatidylinositol-3,4-bisphosphate 4-phosphatase</fullName>
        <ecNumber evidence="3">3.1.3.66</ecNumber>
    </recommendedName>
</protein>
<feature type="region of interest" description="Disordered" evidence="7">
    <location>
        <begin position="480"/>
        <end position="512"/>
    </location>
</feature>
<dbReference type="FunFam" id="2.60.40.150:FF:000143">
    <property type="entry name" value="Type II inositol 3,4-bisphosphate 4-phosphatase"/>
    <property type="match status" value="1"/>
</dbReference>
<keyword evidence="9" id="KW-1185">Reference proteome</keyword>
<dbReference type="RefSeq" id="XP_070114505.1">
    <property type="nucleotide sequence ID" value="XM_070258404.1"/>
</dbReference>
<sequence length="923" mass="104760">MEIKEEGASEEGQHFLPTPANDTGDFQFTSIQKTPNEPQLEFILACKDLVAPVRDRKLNTLVQISVIHPAEQSLTRYSSTEIVEGTRDPLFLTGVTFPSDYPIYEETKIKLTVYDVKDKSQDTVRTSVLPEHKDPLPEVGRSFLGYASFKVGELLKSKEQLLALSLRTSDGGKVVGTIEVSLVKMGEIEDGEADHITTDVQGQKCALVCECTAPESVSGKDNLPFLNAVLKNPVCKLYRFPTSDNKWMRIREQMSESILSFHIPKELISLHIKEDLCRNQELKELGELSPHWDNLRKNVLTHCDQMVNMYQGILKELSKETGSSFKSSSSKGERTLEFVPVNLHLQRMHVHSPHLKDALYDVITVGAPAAHFQGFKNGGLRKLLHRFETERRNTEYQFIYYSPENTAKAKEVLSNINQLQPLIATYADLLLNSASQHSPDSLKNSLKMLSEKTELFVHAFKDQLVRSALLALYTARPGGILKKPPSPKNSTEESSPQDPPPPMKRQDSIPHHSDYDEEEWDRVWANVGKSLNCIIAMVDKLIERDGGSGGSSSSKNEEKDPSLVDSVITHPREDWYEQLYPLILTLKDCMGEVVNRAKQSLTFVLLQELAYSLPQCLMLTLRRDIVFSQALAGLVCGFIIKLHASLHDPGFLQQLHTVGLVVQYEGLLSTYSDEIGMLEDMAVGISDLKKVTFKITEAKSNDVLPVITGRREHYVVEVKLPARMFESLPLQIKEGQLLHVYPVLFNVGINEQQTLAERFGDVSLQESINQENFELLKEYYTIFMEKMPPDYISHFQEQNDLKGLLENLHQNIQAKKRKNVEIMWLAATICRKLNGIRFTCCKSAKDRTSMSVTLEQCSILRDEHQLHKDFFIRALDCMRREGCRIENVLKNIKCRKYAFNMLQLMAFPKYYRPPEGTYGKADT</sequence>
<evidence type="ECO:0000256" key="2">
    <source>
        <dbReference type="ARBA" id="ARBA00006306"/>
    </source>
</evidence>
<dbReference type="Proteomes" id="UP000002281">
    <property type="component" value="Chromosome 2"/>
</dbReference>
<dbReference type="CDD" id="cd04048">
    <property type="entry name" value="C2A_Copine"/>
    <property type="match status" value="1"/>
</dbReference>
<dbReference type="GeneID" id="100062978"/>
<feature type="region of interest" description="Disordered" evidence="7">
    <location>
        <begin position="1"/>
        <end position="28"/>
    </location>
</feature>
<keyword evidence="4" id="KW-0378">Hydrolase</keyword>
<dbReference type="RefSeq" id="XP_070114483.1">
    <property type="nucleotide sequence ID" value="XM_070258382.1"/>
</dbReference>
<evidence type="ECO:0000256" key="3">
    <source>
        <dbReference type="ARBA" id="ARBA00013037"/>
    </source>
</evidence>
<proteinExistence type="inferred from homology"/>
<dbReference type="RefSeq" id="XP_070114482.1">
    <property type="nucleotide sequence ID" value="XM_070258381.1"/>
</dbReference>
<dbReference type="GeneTree" id="ENSGT00940000157587"/>
<evidence type="ECO:0000256" key="7">
    <source>
        <dbReference type="SAM" id="MobiDB-lite"/>
    </source>
</evidence>
<gene>
    <name evidence="8" type="primary">INPP4B</name>
</gene>
<dbReference type="RefSeq" id="XP_070114489.1">
    <property type="nucleotide sequence ID" value="XM_070258388.1"/>
</dbReference>
<reference evidence="8" key="3">
    <citation type="submission" date="2025-09" db="UniProtKB">
        <authorList>
            <consortium name="Ensembl"/>
        </authorList>
    </citation>
    <scope>IDENTIFICATION</scope>
    <source>
        <strain evidence="8">Thoroughbred</strain>
    </source>
</reference>
<dbReference type="RefSeq" id="XP_070114498.1">
    <property type="nucleotide sequence ID" value="XM_070258397.1"/>
</dbReference>
<keyword evidence="5" id="KW-0443">Lipid metabolism</keyword>
<reference evidence="8 9" key="1">
    <citation type="journal article" date="2009" name="Science">
        <title>Genome sequence, comparative analysis, and population genetics of the domestic horse.</title>
        <authorList>
            <consortium name="Broad Institute Genome Sequencing Platform"/>
            <consortium name="Broad Institute Whole Genome Assembly Team"/>
            <person name="Wade C.M."/>
            <person name="Giulotto E."/>
            <person name="Sigurdsson S."/>
            <person name="Zoli M."/>
            <person name="Gnerre S."/>
            <person name="Imsland F."/>
            <person name="Lear T.L."/>
            <person name="Adelson D.L."/>
            <person name="Bailey E."/>
            <person name="Bellone R.R."/>
            <person name="Bloecker H."/>
            <person name="Distl O."/>
            <person name="Edgar R.C."/>
            <person name="Garber M."/>
            <person name="Leeb T."/>
            <person name="Mauceli E."/>
            <person name="MacLeod J.N."/>
            <person name="Penedo M.C.T."/>
            <person name="Raison J.M."/>
            <person name="Sharpe T."/>
            <person name="Vogel J."/>
            <person name="Andersson L."/>
            <person name="Antczak D.F."/>
            <person name="Biagi T."/>
            <person name="Binns M.M."/>
            <person name="Chowdhary B.P."/>
            <person name="Coleman S.J."/>
            <person name="Della Valle G."/>
            <person name="Fryc S."/>
            <person name="Guerin G."/>
            <person name="Hasegawa T."/>
            <person name="Hill E.W."/>
            <person name="Jurka J."/>
            <person name="Kiialainen A."/>
            <person name="Lindgren G."/>
            <person name="Liu J."/>
            <person name="Magnani E."/>
            <person name="Mickelson J.R."/>
            <person name="Murray J."/>
            <person name="Nergadze S.G."/>
            <person name="Onofrio R."/>
            <person name="Pedroni S."/>
            <person name="Piras M.F."/>
            <person name="Raudsepp T."/>
            <person name="Rocchi M."/>
            <person name="Roeed K.H."/>
            <person name="Ryder O.A."/>
            <person name="Searle S."/>
            <person name="Skow L."/>
            <person name="Swinburne J.E."/>
            <person name="Syvaenen A.C."/>
            <person name="Tozaki T."/>
            <person name="Valberg S.J."/>
            <person name="Vaudin M."/>
            <person name="White J.R."/>
            <person name="Zody M.C."/>
            <person name="Lander E.S."/>
            <person name="Lindblad-Toh K."/>
        </authorList>
    </citation>
    <scope>NUCLEOTIDE SEQUENCE [LARGE SCALE GENOMIC DNA]</scope>
    <source>
        <strain evidence="8 9">Thoroughbred</strain>
    </source>
</reference>
<dbReference type="SUPFAM" id="SSF49562">
    <property type="entry name" value="C2 domain (Calcium/lipid-binding domain, CaLB)"/>
    <property type="match status" value="1"/>
</dbReference>
<dbReference type="Ensembl" id="ENSECAT00000139452.1">
    <property type="protein sequence ID" value="ENSECAP00000075662.1"/>
    <property type="gene ID" value="ENSECAG00000010327.4"/>
</dbReference>